<dbReference type="AlphaFoldDB" id="A0A498SRT3"/>
<evidence type="ECO:0000313" key="1">
    <source>
        <dbReference type="EMBL" id="VBB31517.1"/>
    </source>
</evidence>
<gene>
    <name evidence="1" type="ORF">NAV_LOCUS6308</name>
</gene>
<dbReference type="OrthoDB" id="5830826at2759"/>
<proteinExistence type="predicted"/>
<name>A0A498SRT3_ACAVI</name>
<dbReference type="EMBL" id="UPTC01001265">
    <property type="protein sequence ID" value="VBB31517.1"/>
    <property type="molecule type" value="Genomic_DNA"/>
</dbReference>
<reference evidence="1 2" key="1">
    <citation type="submission" date="2018-08" db="EMBL/GenBank/DDBJ databases">
        <authorList>
            <person name="Laetsch R D."/>
            <person name="Stevens L."/>
            <person name="Kumar S."/>
            <person name="Blaxter L. M."/>
        </authorList>
    </citation>
    <scope>NUCLEOTIDE SEQUENCE [LARGE SCALE GENOMIC DNA]</scope>
</reference>
<evidence type="ECO:0000313" key="2">
    <source>
        <dbReference type="Proteomes" id="UP000276991"/>
    </source>
</evidence>
<sequence length="188" mass="21654">MLLQVYKSYRVLNTVTGPDYKFFECFCSPLPCGNKILVKKLEIIIRNVFPHVTNFTIRAGLFSTVLQYTDKFESTLLMPKLRFLHVVIGDRYGSLTNNHVFTNFILARRFASGLKSVELSVTLSPDSDQLIACCSFRKLIRFLMEIAEKDCMIYNHLPCGLYVLKIKSNDHKDGLTRQDYRLIELSPS</sequence>
<keyword evidence="2" id="KW-1185">Reference proteome</keyword>
<dbReference type="Proteomes" id="UP000276991">
    <property type="component" value="Unassembled WGS sequence"/>
</dbReference>
<protein>
    <submittedName>
        <fullName evidence="1">Uncharacterized protein</fullName>
    </submittedName>
</protein>
<accession>A0A498SRT3</accession>
<organism evidence="1 2">
    <name type="scientific">Acanthocheilonema viteae</name>
    <name type="common">Filarial nematode worm</name>
    <name type="synonym">Dipetalonema viteae</name>
    <dbReference type="NCBI Taxonomy" id="6277"/>
    <lineage>
        <taxon>Eukaryota</taxon>
        <taxon>Metazoa</taxon>
        <taxon>Ecdysozoa</taxon>
        <taxon>Nematoda</taxon>
        <taxon>Chromadorea</taxon>
        <taxon>Rhabditida</taxon>
        <taxon>Spirurina</taxon>
        <taxon>Spiruromorpha</taxon>
        <taxon>Filarioidea</taxon>
        <taxon>Onchocercidae</taxon>
        <taxon>Acanthocheilonema</taxon>
    </lineage>
</organism>